<dbReference type="EMBL" id="JRMP02000007">
    <property type="protein sequence ID" value="TLD94420.1"/>
    <property type="molecule type" value="Genomic_DNA"/>
</dbReference>
<evidence type="ECO:0000313" key="4">
    <source>
        <dbReference type="Proteomes" id="UP000477070"/>
    </source>
</evidence>
<dbReference type="RefSeq" id="WP_034571453.1">
    <property type="nucleotide sequence ID" value="NZ_JRMP02000007.1"/>
</dbReference>
<evidence type="ECO:0000313" key="1">
    <source>
        <dbReference type="EMBL" id="MWV68830.1"/>
    </source>
</evidence>
<dbReference type="Proteomes" id="UP000477070">
    <property type="component" value="Unassembled WGS sequence"/>
</dbReference>
<sequence>MQDYLNKCLDKNEREKLLKDFLKKNNGDFSVDSMIQERIESFKTSQNFDEKEANFDVKICKNNMFLLRHEVSKIHTPLSDKKNLEYRIWRLSSSFNDADSILNLGLFMYLQNAQISSIDNALNTYAYHALLGTNSSGYDNSTFCYRAFLIAASNNFALLHALFPLDSIPSVSFGALECGLLSNLFIFTLYKNSKNPNFKAKKFQEIIDKQMQKALNKKKIWEVDKYLILCLKALSDGDFKGFSELLNDLCEAILKHDCKFKAPFALESLGLLNLARYIYPKLQFIEPNTENIVDSITLPTAKNFPLGLYNYQKERDFKSGDLLFKYPPPLSLLNLFYEINMPDVHIIRLEDEVKRDRAEMLEQYLKHSKRALNAQIIDVNRFRNDVCENVLHLAKEKGVF</sequence>
<reference evidence="2 3" key="2">
    <citation type="journal article" date="2016" name="Infect. Immun.">
        <title>Helicobacter saguini, a Novel Helicobacter Isolated from Cotton-Top Tamarins with Ulcerative Colitis, Has Proinflammatory Properties and Induces Typhlocolitis and Dysplasia in Gnotobiotic IL-10-/- Mice.</title>
        <authorList>
            <person name="Shen Z."/>
            <person name="Mannion A."/>
            <person name="Whary M.T."/>
            <person name="Muthupalani S."/>
            <person name="Sheh A."/>
            <person name="Feng Y."/>
            <person name="Gong G."/>
            <person name="Vandamme P."/>
            <person name="Holcombe H.R."/>
            <person name="Paster B.J."/>
            <person name="Fox J.G."/>
        </authorList>
    </citation>
    <scope>NUCLEOTIDE SEQUENCE [LARGE SCALE GENOMIC DNA]</scope>
    <source>
        <strain evidence="2 3">MIT 97-6194</strain>
    </source>
</reference>
<evidence type="ECO:0000313" key="3">
    <source>
        <dbReference type="Proteomes" id="UP000029714"/>
    </source>
</evidence>
<reference evidence="2" key="3">
    <citation type="submission" date="2018-04" db="EMBL/GenBank/DDBJ databases">
        <authorList>
            <person name="Sheh A."/>
            <person name="Shen Z."/>
            <person name="Mannion A.J."/>
            <person name="Fox J.G."/>
        </authorList>
    </citation>
    <scope>NUCLEOTIDE SEQUENCE</scope>
    <source>
        <strain evidence="2">MIT 97-6194</strain>
    </source>
</reference>
<evidence type="ECO:0000313" key="2">
    <source>
        <dbReference type="EMBL" id="TLD94420.1"/>
    </source>
</evidence>
<accession>A0A347VRM3</accession>
<organism evidence="2 3">
    <name type="scientific">Helicobacter saguini</name>
    <dbReference type="NCBI Taxonomy" id="1548018"/>
    <lineage>
        <taxon>Bacteria</taxon>
        <taxon>Pseudomonadati</taxon>
        <taxon>Campylobacterota</taxon>
        <taxon>Epsilonproteobacteria</taxon>
        <taxon>Campylobacterales</taxon>
        <taxon>Helicobacteraceae</taxon>
        <taxon>Helicobacter</taxon>
    </lineage>
</organism>
<reference evidence="1 4" key="4">
    <citation type="submission" date="2019-12" db="EMBL/GenBank/DDBJ databases">
        <title>Multi-Generational Helicobacter saguini Isolates.</title>
        <authorList>
            <person name="Mannion A."/>
            <person name="Shen Z."/>
            <person name="Fox J.G."/>
        </authorList>
    </citation>
    <scope>NUCLEOTIDE SEQUENCE [LARGE SCALE GENOMIC DNA]</scope>
    <source>
        <strain evidence="1">16-048</strain>
        <strain evidence="4">16-048 (F4)</strain>
    </source>
</reference>
<dbReference type="Proteomes" id="UP000029714">
    <property type="component" value="Unassembled WGS sequence"/>
</dbReference>
<reference evidence="2 3" key="1">
    <citation type="journal article" date="2014" name="Genome Announc.">
        <title>Draft genome sequences of eight enterohepatic helicobacter species isolated from both laboratory and wild rodents.</title>
        <authorList>
            <person name="Sheh A."/>
            <person name="Shen Z."/>
            <person name="Fox J.G."/>
        </authorList>
    </citation>
    <scope>NUCLEOTIDE SEQUENCE [LARGE SCALE GENOMIC DNA]</scope>
    <source>
        <strain evidence="2 3">MIT 97-6194</strain>
    </source>
</reference>
<comment type="caution">
    <text evidence="2">The sequence shown here is derived from an EMBL/GenBank/DDBJ whole genome shotgun (WGS) entry which is preliminary data.</text>
</comment>
<dbReference type="EMBL" id="QBIU01000001">
    <property type="protein sequence ID" value="MWV68830.1"/>
    <property type="molecule type" value="Genomic_DNA"/>
</dbReference>
<gene>
    <name evidence="1" type="ORF">DCO61_02010</name>
    <name evidence="2" type="ORF">LS64_005685</name>
</gene>
<name>A0A347VRM3_9HELI</name>
<proteinExistence type="predicted"/>
<dbReference type="STRING" id="1548018.LS64_05555"/>
<dbReference type="AlphaFoldDB" id="A0A347VRM3"/>
<keyword evidence="3" id="KW-1185">Reference proteome</keyword>
<protein>
    <submittedName>
        <fullName evidence="2">Uncharacterized protein</fullName>
    </submittedName>
</protein>